<feature type="domain" description="Outer membrane protein beta-barrel" evidence="1">
    <location>
        <begin position="31"/>
        <end position="211"/>
    </location>
</feature>
<protein>
    <recommendedName>
        <fullName evidence="1">Outer membrane protein beta-barrel domain-containing protein</fullName>
    </recommendedName>
</protein>
<name>A0ABP8BP96_9SPHI</name>
<keyword evidence="3" id="KW-1185">Reference proteome</keyword>
<dbReference type="RefSeq" id="WP_344853214.1">
    <property type="nucleotide sequence ID" value="NZ_BAABBY010000011.1"/>
</dbReference>
<dbReference type="Pfam" id="PF13568">
    <property type="entry name" value="OMP_b-brl_2"/>
    <property type="match status" value="1"/>
</dbReference>
<comment type="caution">
    <text evidence="2">The sequence shown here is derived from an EMBL/GenBank/DDBJ whole genome shotgun (WGS) entry which is preliminary data.</text>
</comment>
<dbReference type="SUPFAM" id="SSF56925">
    <property type="entry name" value="OMPA-like"/>
    <property type="match status" value="1"/>
</dbReference>
<dbReference type="Proteomes" id="UP001501772">
    <property type="component" value="Unassembled WGS sequence"/>
</dbReference>
<accession>A0ABP8BP96</accession>
<sequence length="240" mass="27992">MLKDINNLIVDKKILLTFLSLFFFLNGVYAQFSVGVDFGITNNQLNITSIDTALKTKERQGYILGVNLNYRLGKLLLLELIPGFLEKKYSWVNVSGILNEVNNTYLQFPINLKFCFFSKKRINLSMSLGGYYAYWLRSEIEGNAPNVFEINSDAKENDIVKLERIKYMHKFDSIYDNRLEFGISSKAELEYHIIKNVFLSIKFHYYKSLTDQQYHTNEIESTRYNQTNAFTAGLVYLIKK</sequence>
<gene>
    <name evidence="2" type="ORF">GCM10022289_40260</name>
</gene>
<evidence type="ECO:0000313" key="3">
    <source>
        <dbReference type="Proteomes" id="UP001501772"/>
    </source>
</evidence>
<organism evidence="2 3">
    <name type="scientific">Pedobacter jeongneungensis</name>
    <dbReference type="NCBI Taxonomy" id="947309"/>
    <lineage>
        <taxon>Bacteria</taxon>
        <taxon>Pseudomonadati</taxon>
        <taxon>Bacteroidota</taxon>
        <taxon>Sphingobacteriia</taxon>
        <taxon>Sphingobacteriales</taxon>
        <taxon>Sphingobacteriaceae</taxon>
        <taxon>Pedobacter</taxon>
    </lineage>
</organism>
<dbReference type="InterPro" id="IPR025665">
    <property type="entry name" value="Beta-barrel_OMP_2"/>
</dbReference>
<proteinExistence type="predicted"/>
<reference evidence="3" key="1">
    <citation type="journal article" date="2019" name="Int. J. Syst. Evol. Microbiol.">
        <title>The Global Catalogue of Microorganisms (GCM) 10K type strain sequencing project: providing services to taxonomists for standard genome sequencing and annotation.</title>
        <authorList>
            <consortium name="The Broad Institute Genomics Platform"/>
            <consortium name="The Broad Institute Genome Sequencing Center for Infectious Disease"/>
            <person name="Wu L."/>
            <person name="Ma J."/>
        </authorList>
    </citation>
    <scope>NUCLEOTIDE SEQUENCE [LARGE SCALE GENOMIC DNA]</scope>
    <source>
        <strain evidence="3">JCM 17626</strain>
    </source>
</reference>
<dbReference type="EMBL" id="BAABBY010000011">
    <property type="protein sequence ID" value="GAA4211335.1"/>
    <property type="molecule type" value="Genomic_DNA"/>
</dbReference>
<evidence type="ECO:0000313" key="2">
    <source>
        <dbReference type="EMBL" id="GAA4211335.1"/>
    </source>
</evidence>
<evidence type="ECO:0000259" key="1">
    <source>
        <dbReference type="Pfam" id="PF13568"/>
    </source>
</evidence>
<dbReference type="InterPro" id="IPR011250">
    <property type="entry name" value="OMP/PagP_B-barrel"/>
</dbReference>